<comment type="caution">
    <text evidence="1">The sequence shown here is derived from an EMBL/GenBank/DDBJ whole genome shotgun (WGS) entry which is preliminary data.</text>
</comment>
<proteinExistence type="predicted"/>
<dbReference type="Proteomes" id="UP000821845">
    <property type="component" value="Chromosome 10"/>
</dbReference>
<accession>A0ACB7T4Z4</accession>
<sequence length="73" mass="8668">MAYSIDYDDWNYECPTLSPYGPYSRLRLLYKLNDYLRGYYYSPDDLSGCMTVEPEFVSLEDFRKIQTWPEGGV</sequence>
<organism evidence="1 2">
    <name type="scientific">Hyalomma asiaticum</name>
    <name type="common">Tick</name>
    <dbReference type="NCBI Taxonomy" id="266040"/>
    <lineage>
        <taxon>Eukaryota</taxon>
        <taxon>Metazoa</taxon>
        <taxon>Ecdysozoa</taxon>
        <taxon>Arthropoda</taxon>
        <taxon>Chelicerata</taxon>
        <taxon>Arachnida</taxon>
        <taxon>Acari</taxon>
        <taxon>Parasitiformes</taxon>
        <taxon>Ixodida</taxon>
        <taxon>Ixodoidea</taxon>
        <taxon>Ixodidae</taxon>
        <taxon>Hyalomminae</taxon>
        <taxon>Hyalomma</taxon>
    </lineage>
</organism>
<protein>
    <submittedName>
        <fullName evidence="1">Uncharacterized protein</fullName>
    </submittedName>
</protein>
<evidence type="ECO:0000313" key="1">
    <source>
        <dbReference type="EMBL" id="KAH6942527.1"/>
    </source>
</evidence>
<name>A0ACB7T4Z4_HYAAI</name>
<dbReference type="EMBL" id="CM023490">
    <property type="protein sequence ID" value="KAH6942527.1"/>
    <property type="molecule type" value="Genomic_DNA"/>
</dbReference>
<evidence type="ECO:0000313" key="2">
    <source>
        <dbReference type="Proteomes" id="UP000821845"/>
    </source>
</evidence>
<gene>
    <name evidence="1" type="ORF">HPB50_006952</name>
</gene>
<keyword evidence="2" id="KW-1185">Reference proteome</keyword>
<reference evidence="1" key="1">
    <citation type="submission" date="2020-05" db="EMBL/GenBank/DDBJ databases">
        <title>Large-scale comparative analyses of tick genomes elucidate their genetic diversity and vector capacities.</title>
        <authorList>
            <person name="Jia N."/>
            <person name="Wang J."/>
            <person name="Shi W."/>
            <person name="Du L."/>
            <person name="Sun Y."/>
            <person name="Zhan W."/>
            <person name="Jiang J."/>
            <person name="Wang Q."/>
            <person name="Zhang B."/>
            <person name="Ji P."/>
            <person name="Sakyi L.B."/>
            <person name="Cui X."/>
            <person name="Yuan T."/>
            <person name="Jiang B."/>
            <person name="Yang W."/>
            <person name="Lam T.T.-Y."/>
            <person name="Chang Q."/>
            <person name="Ding S."/>
            <person name="Wang X."/>
            <person name="Zhu J."/>
            <person name="Ruan X."/>
            <person name="Zhao L."/>
            <person name="Wei J."/>
            <person name="Que T."/>
            <person name="Du C."/>
            <person name="Cheng J."/>
            <person name="Dai P."/>
            <person name="Han X."/>
            <person name="Huang E."/>
            <person name="Gao Y."/>
            <person name="Liu J."/>
            <person name="Shao H."/>
            <person name="Ye R."/>
            <person name="Li L."/>
            <person name="Wei W."/>
            <person name="Wang X."/>
            <person name="Wang C."/>
            <person name="Yang T."/>
            <person name="Huo Q."/>
            <person name="Li W."/>
            <person name="Guo W."/>
            <person name="Chen H."/>
            <person name="Zhou L."/>
            <person name="Ni X."/>
            <person name="Tian J."/>
            <person name="Zhou Y."/>
            <person name="Sheng Y."/>
            <person name="Liu T."/>
            <person name="Pan Y."/>
            <person name="Xia L."/>
            <person name="Li J."/>
            <person name="Zhao F."/>
            <person name="Cao W."/>
        </authorList>
    </citation>
    <scope>NUCLEOTIDE SEQUENCE</scope>
    <source>
        <strain evidence="1">Hyas-2018</strain>
    </source>
</reference>